<proteinExistence type="predicted"/>
<evidence type="ECO:0000259" key="1">
    <source>
        <dbReference type="PROSITE" id="PS50405"/>
    </source>
</evidence>
<dbReference type="GO" id="GO:0004364">
    <property type="term" value="F:glutathione transferase activity"/>
    <property type="evidence" value="ECO:0007669"/>
    <property type="project" value="UniProtKB-EC"/>
</dbReference>
<comment type="caution">
    <text evidence="2">The sequence shown here is derived from an EMBL/GenBank/DDBJ whole genome shotgun (WGS) entry which is preliminary data.</text>
</comment>
<dbReference type="Gene3D" id="3.40.30.10">
    <property type="entry name" value="Glutaredoxin"/>
    <property type="match status" value="1"/>
</dbReference>
<keyword evidence="2" id="KW-0808">Transferase</keyword>
<protein>
    <submittedName>
        <fullName evidence="2">Glutathione S-transferase</fullName>
        <ecNumber evidence="2">2.5.1.18</ecNumber>
    </submittedName>
</protein>
<dbReference type="RefSeq" id="WP_167079916.1">
    <property type="nucleotide sequence ID" value="NZ_BAAADC010000001.1"/>
</dbReference>
<dbReference type="SUPFAM" id="SSF52833">
    <property type="entry name" value="Thioredoxin-like"/>
    <property type="match status" value="1"/>
</dbReference>
<feature type="domain" description="GST C-terminal" evidence="1">
    <location>
        <begin position="70"/>
        <end position="205"/>
    </location>
</feature>
<name>A0A846MV06_9PROT</name>
<reference evidence="2 3" key="1">
    <citation type="submission" date="2020-03" db="EMBL/GenBank/DDBJ databases">
        <title>Genomic Encyclopedia of Type Strains, Phase IV (KMG-IV): sequencing the most valuable type-strain genomes for metagenomic binning, comparative biology and taxonomic classification.</title>
        <authorList>
            <person name="Goeker M."/>
        </authorList>
    </citation>
    <scope>NUCLEOTIDE SEQUENCE [LARGE SCALE GENOMIC DNA]</scope>
    <source>
        <strain evidence="2 3">DSM 19867</strain>
    </source>
</reference>
<evidence type="ECO:0000313" key="3">
    <source>
        <dbReference type="Proteomes" id="UP000570514"/>
    </source>
</evidence>
<evidence type="ECO:0000313" key="2">
    <source>
        <dbReference type="EMBL" id="NIK86847.1"/>
    </source>
</evidence>
<sequence>MTHLVFQPASRLVRLVLGEKRLVVDLQPGEDFHAQLPVFEDEDETRCVGLWAILDHVEGNYPDAPLIPEDAAERGEALRWLDWTATVFTDQVTRRVVFEKANPRFTGNPSRSTPDMNVIRAGRDALRDMIPMLAATMDERGNLVSRACTIADLALAAHISSLDYFGEIAWDQSAPLKEWYMRMKSRPSFRSLLADRVPGQPPIKYYADLDF</sequence>
<dbReference type="PROSITE" id="PS50405">
    <property type="entry name" value="GST_CTER"/>
    <property type="match status" value="1"/>
</dbReference>
<gene>
    <name evidence="2" type="ORF">FHS83_000165</name>
</gene>
<dbReference type="EMBL" id="JAASRM010000001">
    <property type="protein sequence ID" value="NIK86847.1"/>
    <property type="molecule type" value="Genomic_DNA"/>
</dbReference>
<dbReference type="SUPFAM" id="SSF47616">
    <property type="entry name" value="GST C-terminal domain-like"/>
    <property type="match status" value="1"/>
</dbReference>
<dbReference type="InterPro" id="IPR010987">
    <property type="entry name" value="Glutathione-S-Trfase_C-like"/>
</dbReference>
<dbReference type="CDD" id="cd00299">
    <property type="entry name" value="GST_C_family"/>
    <property type="match status" value="1"/>
</dbReference>
<dbReference type="PANTHER" id="PTHR44051">
    <property type="entry name" value="GLUTATHIONE S-TRANSFERASE-RELATED"/>
    <property type="match status" value="1"/>
</dbReference>
<dbReference type="AlphaFoldDB" id="A0A846MV06"/>
<accession>A0A846MV06</accession>
<organism evidence="2 3">
    <name type="scientific">Rhizomicrobium palustre</name>
    <dbReference type="NCBI Taxonomy" id="189966"/>
    <lineage>
        <taxon>Bacteria</taxon>
        <taxon>Pseudomonadati</taxon>
        <taxon>Pseudomonadota</taxon>
        <taxon>Alphaproteobacteria</taxon>
        <taxon>Micropepsales</taxon>
        <taxon>Micropepsaceae</taxon>
        <taxon>Rhizomicrobium</taxon>
    </lineage>
</organism>
<dbReference type="PANTHER" id="PTHR44051:SF8">
    <property type="entry name" value="GLUTATHIONE S-TRANSFERASE GSTA"/>
    <property type="match status" value="1"/>
</dbReference>
<dbReference type="Proteomes" id="UP000570514">
    <property type="component" value="Unassembled WGS sequence"/>
</dbReference>
<dbReference type="EC" id="2.5.1.18" evidence="2"/>
<dbReference type="Gene3D" id="1.20.1050.10">
    <property type="match status" value="1"/>
</dbReference>
<dbReference type="InterPro" id="IPR036282">
    <property type="entry name" value="Glutathione-S-Trfase_C_sf"/>
</dbReference>
<dbReference type="InterPro" id="IPR036249">
    <property type="entry name" value="Thioredoxin-like_sf"/>
</dbReference>
<keyword evidence="3" id="KW-1185">Reference proteome</keyword>